<accession>A0A1E3BLZ3</accession>
<dbReference type="AlphaFoldDB" id="A0A1E3BLZ3"/>
<reference evidence="1 2" key="1">
    <citation type="journal article" date="2016" name="BMC Genomics">
        <title>Comparative genomic and transcriptomic analyses of the Fuzhuan brick tea-fermentation fungus Aspergillus cristatus.</title>
        <authorList>
            <person name="Ge Y."/>
            <person name="Wang Y."/>
            <person name="Liu Y."/>
            <person name="Tan Y."/>
            <person name="Ren X."/>
            <person name="Zhang X."/>
            <person name="Hyde K.D."/>
            <person name="Liu Y."/>
            <person name="Liu Z."/>
        </authorList>
    </citation>
    <scope>NUCLEOTIDE SEQUENCE [LARGE SCALE GENOMIC DNA]</scope>
    <source>
        <strain evidence="1 2">GZAAS20.1005</strain>
    </source>
</reference>
<keyword evidence="2" id="KW-1185">Reference proteome</keyword>
<dbReference type="Proteomes" id="UP000094569">
    <property type="component" value="Unassembled WGS sequence"/>
</dbReference>
<protein>
    <submittedName>
        <fullName evidence="1">Uncharacterized protein</fullName>
    </submittedName>
</protein>
<gene>
    <name evidence="1" type="ORF">SI65_02824</name>
</gene>
<dbReference type="EMBL" id="JXNT01000002">
    <property type="protein sequence ID" value="ODM21980.1"/>
    <property type="molecule type" value="Genomic_DNA"/>
</dbReference>
<evidence type="ECO:0000313" key="2">
    <source>
        <dbReference type="Proteomes" id="UP000094569"/>
    </source>
</evidence>
<proteinExistence type="predicted"/>
<comment type="caution">
    <text evidence="1">The sequence shown here is derived from an EMBL/GenBank/DDBJ whole genome shotgun (WGS) entry which is preliminary data.</text>
</comment>
<dbReference type="VEuPathDB" id="FungiDB:SI65_02824"/>
<organism evidence="1 2">
    <name type="scientific">Aspergillus cristatus</name>
    <name type="common">Chinese Fuzhuan brick tea-fermentation fungus</name>
    <name type="synonym">Eurotium cristatum</name>
    <dbReference type="NCBI Taxonomy" id="573508"/>
    <lineage>
        <taxon>Eukaryota</taxon>
        <taxon>Fungi</taxon>
        <taxon>Dikarya</taxon>
        <taxon>Ascomycota</taxon>
        <taxon>Pezizomycotina</taxon>
        <taxon>Eurotiomycetes</taxon>
        <taxon>Eurotiomycetidae</taxon>
        <taxon>Eurotiales</taxon>
        <taxon>Aspergillaceae</taxon>
        <taxon>Aspergillus</taxon>
        <taxon>Aspergillus subgen. Aspergillus</taxon>
    </lineage>
</organism>
<sequence length="235" mass="27406">MQGAIELYIATNLVFVNLCRELGITPAGLFDSQVKDTFKDFQRSVVYLLREYQCKIFEIQNTGAEQVQRIRSNEYAGSFDYQDYLREFLGPMTHRVRAIMKTLYEQLKLSPASDHYITKRKVQLKAKSGHPLLLFCVDEARGLLNPRYHPPDMRFHAFRRALKTPVDHLREERAQAILRSLPRHMLLCQCLFSSCERRRQCRAFGSYALPHPLIPTRSAPAKLRYSGPSFHFKRP</sequence>
<name>A0A1E3BLZ3_ASPCR</name>
<dbReference type="STRING" id="573508.A0A1E3BLZ3"/>
<evidence type="ECO:0000313" key="1">
    <source>
        <dbReference type="EMBL" id="ODM21980.1"/>
    </source>
</evidence>